<dbReference type="InterPro" id="IPR038174">
    <property type="entry name" value="Strep_pil_link_sf"/>
</dbReference>
<sequence length="208" mass="23829">MNKTIKKLGLLLVLIMNIFFMEETVNAKNGSALTVVLNVGQQFDTLSNTYKDEDLKGEYCILAKDNSYPLPENMKGGKFNFELQGKNHNRKLEFVFEQEGLYEYTIEQISLERQNYSFDKKVYNIFIDVERLGEKLVAQVIVKNNLNEKVTNLIFNNSYNNEKAVFSKADKLPKTGIATNTKLFGIIFLGFGGILFIVNYAHTKRRGL</sequence>
<proteinExistence type="predicted"/>
<organism evidence="3 4">
    <name type="scientific">Granulicatella balaenopterae</name>
    <dbReference type="NCBI Taxonomy" id="137733"/>
    <lineage>
        <taxon>Bacteria</taxon>
        <taxon>Bacillati</taxon>
        <taxon>Bacillota</taxon>
        <taxon>Bacilli</taxon>
        <taxon>Lactobacillales</taxon>
        <taxon>Carnobacteriaceae</taxon>
        <taxon>Granulicatella</taxon>
    </lineage>
</organism>
<evidence type="ECO:0000256" key="1">
    <source>
        <dbReference type="SAM" id="Phobius"/>
    </source>
</evidence>
<keyword evidence="1" id="KW-0812">Transmembrane</keyword>
<evidence type="ECO:0000259" key="2">
    <source>
        <dbReference type="Pfam" id="PF12892"/>
    </source>
</evidence>
<accession>A0A1H9LRW6</accession>
<dbReference type="Gene3D" id="2.60.40.3050">
    <property type="match status" value="1"/>
</dbReference>
<dbReference type="Pfam" id="PF12892">
    <property type="entry name" value="FctA"/>
    <property type="match status" value="1"/>
</dbReference>
<keyword evidence="1" id="KW-1133">Transmembrane helix</keyword>
<feature type="domain" description="Streptococcal pilin isopeptide linkage" evidence="2">
    <location>
        <begin position="72"/>
        <end position="160"/>
    </location>
</feature>
<keyword evidence="1" id="KW-0472">Membrane</keyword>
<reference evidence="3 4" key="1">
    <citation type="submission" date="2016-10" db="EMBL/GenBank/DDBJ databases">
        <authorList>
            <person name="de Groot N.N."/>
        </authorList>
    </citation>
    <scope>NUCLEOTIDE SEQUENCE [LARGE SCALE GENOMIC DNA]</scope>
    <source>
        <strain evidence="3 4">DSM 15827</strain>
    </source>
</reference>
<name>A0A1H9LRW6_9LACT</name>
<dbReference type="AlphaFoldDB" id="A0A1H9LRW6"/>
<gene>
    <name evidence="3" type="ORF">SAMN05421767_12119</name>
</gene>
<feature type="transmembrane region" description="Helical" evidence="1">
    <location>
        <begin position="183"/>
        <end position="201"/>
    </location>
</feature>
<dbReference type="EMBL" id="FOGF01000021">
    <property type="protein sequence ID" value="SER14252.1"/>
    <property type="molecule type" value="Genomic_DNA"/>
</dbReference>
<protein>
    <submittedName>
        <fullName evidence="3">Pilin isopeptide linkage domain-containing protein</fullName>
    </submittedName>
</protein>
<dbReference type="InterPro" id="IPR022464">
    <property type="entry name" value="Strep_pil_isopept_link"/>
</dbReference>
<evidence type="ECO:0000313" key="3">
    <source>
        <dbReference type="EMBL" id="SER14252.1"/>
    </source>
</evidence>
<dbReference type="STRING" id="137733.SAMN05421767_12119"/>
<dbReference type="Proteomes" id="UP000198556">
    <property type="component" value="Unassembled WGS sequence"/>
</dbReference>
<evidence type="ECO:0000313" key="4">
    <source>
        <dbReference type="Proteomes" id="UP000198556"/>
    </source>
</evidence>
<dbReference type="NCBIfam" id="TIGR03786">
    <property type="entry name" value="strep_pil_rpt"/>
    <property type="match status" value="1"/>
</dbReference>
<keyword evidence="4" id="KW-1185">Reference proteome</keyword>